<name>A0AA39Y149_9PEZI</name>
<dbReference type="AlphaFoldDB" id="A0AA39Y149"/>
<protein>
    <submittedName>
        <fullName evidence="3">Alpha/Beta hydrolase protein</fullName>
    </submittedName>
</protein>
<reference evidence="3" key="1">
    <citation type="submission" date="2023-06" db="EMBL/GenBank/DDBJ databases">
        <title>Genome-scale phylogeny and comparative genomics of the fungal order Sordariales.</title>
        <authorList>
            <consortium name="Lawrence Berkeley National Laboratory"/>
            <person name="Hensen N."/>
            <person name="Bonometti L."/>
            <person name="Westerberg I."/>
            <person name="Brannstrom I.O."/>
            <person name="Guillou S."/>
            <person name="Cros-Aarteil S."/>
            <person name="Calhoun S."/>
            <person name="Haridas S."/>
            <person name="Kuo A."/>
            <person name="Mondo S."/>
            <person name="Pangilinan J."/>
            <person name="Riley R."/>
            <person name="Labutti K."/>
            <person name="Andreopoulos B."/>
            <person name="Lipzen A."/>
            <person name="Chen C."/>
            <person name="Yanf M."/>
            <person name="Daum C."/>
            <person name="Ng V."/>
            <person name="Clum A."/>
            <person name="Steindorff A."/>
            <person name="Ohm R."/>
            <person name="Martin F."/>
            <person name="Silar P."/>
            <person name="Natvig D."/>
            <person name="Lalanne C."/>
            <person name="Gautier V."/>
            <person name="Ament-Velasquez S.L."/>
            <person name="Kruys A."/>
            <person name="Hutchinson M.I."/>
            <person name="Powell A.J."/>
            <person name="Barry K."/>
            <person name="Miller A.N."/>
            <person name="Grigoriev I.V."/>
            <person name="Debuchy R."/>
            <person name="Gladieux P."/>
            <person name="Thoren M.H."/>
            <person name="Johannesson H."/>
        </authorList>
    </citation>
    <scope>NUCLEOTIDE SEQUENCE</scope>
    <source>
        <strain evidence="3">SMH2532-1</strain>
    </source>
</reference>
<sequence>MSISQRTLTSCLLSVTGAVCFVQAAPASRPPSTRGGCSRVVFNLPVTAENYVFVRPPDPNSEPSIQAFIVDFFTTGPDKFIIGTHTVNETFAVNAVYCKPTRKTKHRNTLQILIHGITYNSTMWSGYGFGDQYNWHAHANRAGYHTLAIDRLGHGLNSRSYDPTSIIQTPLHIETHHQLVTALRTSKSNPLSRTFSKIILVGHSYGSVLITAQARRYPSDADVLILTGFSNFVSGGTVVLEFEPAAIHDASRFPSVPYGYLVFQNKDDRDGFYHPGHHDPAIAAHDFAWEDIVTTGEFASSSGDAMWGAAKGYRGKVLVVTGVYDREFCVPSVEECEGILKGTVEGLFPDRERGGYVAVRDAAHDLTLHYSAEETFERVIGIVGGW</sequence>
<evidence type="ECO:0000256" key="1">
    <source>
        <dbReference type="SAM" id="SignalP"/>
    </source>
</evidence>
<comment type="caution">
    <text evidence="3">The sequence shown here is derived from an EMBL/GenBank/DDBJ whole genome shotgun (WGS) entry which is preliminary data.</text>
</comment>
<feature type="chain" id="PRO_5041338277" evidence="1">
    <location>
        <begin position="28"/>
        <end position="386"/>
    </location>
</feature>
<evidence type="ECO:0000259" key="2">
    <source>
        <dbReference type="Pfam" id="PF12697"/>
    </source>
</evidence>
<keyword evidence="3" id="KW-0378">Hydrolase</keyword>
<proteinExistence type="predicted"/>
<dbReference type="InterPro" id="IPR029058">
    <property type="entry name" value="AB_hydrolase_fold"/>
</dbReference>
<dbReference type="SUPFAM" id="SSF53474">
    <property type="entry name" value="alpha/beta-Hydrolases"/>
    <property type="match status" value="1"/>
</dbReference>
<dbReference type="Proteomes" id="UP001174936">
    <property type="component" value="Unassembled WGS sequence"/>
</dbReference>
<dbReference type="Gene3D" id="3.40.50.1820">
    <property type="entry name" value="alpha/beta hydrolase"/>
    <property type="match status" value="1"/>
</dbReference>
<dbReference type="EMBL" id="JAULSV010000005">
    <property type="protein sequence ID" value="KAK0643196.1"/>
    <property type="molecule type" value="Genomic_DNA"/>
</dbReference>
<dbReference type="GO" id="GO:0016787">
    <property type="term" value="F:hydrolase activity"/>
    <property type="evidence" value="ECO:0007669"/>
    <property type="project" value="UniProtKB-KW"/>
</dbReference>
<keyword evidence="1" id="KW-0732">Signal</keyword>
<dbReference type="InterPro" id="IPR000073">
    <property type="entry name" value="AB_hydrolase_1"/>
</dbReference>
<dbReference type="Pfam" id="PF12697">
    <property type="entry name" value="Abhydrolase_6"/>
    <property type="match status" value="1"/>
</dbReference>
<feature type="domain" description="AB hydrolase-1" evidence="2">
    <location>
        <begin position="112"/>
        <end position="375"/>
    </location>
</feature>
<gene>
    <name evidence="3" type="ORF">B0T16DRAFT_376861</name>
</gene>
<feature type="signal peptide" evidence="1">
    <location>
        <begin position="1"/>
        <end position="27"/>
    </location>
</feature>
<accession>A0AA39Y149</accession>
<keyword evidence="4" id="KW-1185">Reference proteome</keyword>
<evidence type="ECO:0000313" key="4">
    <source>
        <dbReference type="Proteomes" id="UP001174936"/>
    </source>
</evidence>
<organism evidence="3 4">
    <name type="scientific">Cercophora newfieldiana</name>
    <dbReference type="NCBI Taxonomy" id="92897"/>
    <lineage>
        <taxon>Eukaryota</taxon>
        <taxon>Fungi</taxon>
        <taxon>Dikarya</taxon>
        <taxon>Ascomycota</taxon>
        <taxon>Pezizomycotina</taxon>
        <taxon>Sordariomycetes</taxon>
        <taxon>Sordariomycetidae</taxon>
        <taxon>Sordariales</taxon>
        <taxon>Lasiosphaeriaceae</taxon>
        <taxon>Cercophora</taxon>
    </lineage>
</organism>
<evidence type="ECO:0000313" key="3">
    <source>
        <dbReference type="EMBL" id="KAK0643196.1"/>
    </source>
</evidence>